<accession>A0AAN2C8W2</accession>
<evidence type="ECO:0000313" key="2">
    <source>
        <dbReference type="EMBL" id="BDE05381.1"/>
    </source>
</evidence>
<feature type="compositionally biased region" description="Pro residues" evidence="1">
    <location>
        <begin position="79"/>
        <end position="93"/>
    </location>
</feature>
<name>A0AAN2C8W2_UNVUL</name>
<evidence type="ECO:0000313" key="3">
    <source>
        <dbReference type="Proteomes" id="UP001317532"/>
    </source>
</evidence>
<dbReference type="KEGG" id="vab:WPS_06570"/>
<keyword evidence="3" id="KW-1185">Reference proteome</keyword>
<feature type="region of interest" description="Disordered" evidence="1">
    <location>
        <begin position="77"/>
        <end position="97"/>
    </location>
</feature>
<dbReference type="Proteomes" id="UP001317532">
    <property type="component" value="Chromosome"/>
</dbReference>
<feature type="compositionally biased region" description="Pro residues" evidence="1">
    <location>
        <begin position="132"/>
        <end position="141"/>
    </location>
</feature>
<feature type="region of interest" description="Disordered" evidence="1">
    <location>
        <begin position="119"/>
        <end position="141"/>
    </location>
</feature>
<dbReference type="AlphaFoldDB" id="A0AAN2C8W2"/>
<organism evidence="2 3">
    <name type="scientific">Vulcanimicrobium alpinum</name>
    <dbReference type="NCBI Taxonomy" id="3016050"/>
    <lineage>
        <taxon>Bacteria</taxon>
        <taxon>Bacillati</taxon>
        <taxon>Vulcanimicrobiota</taxon>
        <taxon>Vulcanimicrobiia</taxon>
        <taxon>Vulcanimicrobiales</taxon>
        <taxon>Vulcanimicrobiaceae</taxon>
        <taxon>Vulcanimicrobium</taxon>
    </lineage>
</organism>
<sequence>MRNRRLGPSGLLIAGALVLVVSILIGQKLGDRVLLQTERRIPVAGAGITPVPEASPEDRTFFRNWKRLQVVAVATDPAFPDPRVTPPPTPTPAPVRIRHPVRLTPRPFPTITSIYTSPPLPIPLVSHDPNETEPPIPEASP</sequence>
<proteinExistence type="predicted"/>
<dbReference type="EMBL" id="AP025523">
    <property type="protein sequence ID" value="BDE05381.1"/>
    <property type="molecule type" value="Genomic_DNA"/>
</dbReference>
<dbReference type="RefSeq" id="WP_317996428.1">
    <property type="nucleotide sequence ID" value="NZ_AP025523.1"/>
</dbReference>
<evidence type="ECO:0000256" key="1">
    <source>
        <dbReference type="SAM" id="MobiDB-lite"/>
    </source>
</evidence>
<reference evidence="2 3" key="1">
    <citation type="journal article" date="2022" name="ISME Commun">
        <title>Vulcanimicrobium alpinus gen. nov. sp. nov., the first cultivated representative of the candidate phylum 'Eremiobacterota', is a metabolically versatile aerobic anoxygenic phototroph.</title>
        <authorList>
            <person name="Yabe S."/>
            <person name="Muto K."/>
            <person name="Abe K."/>
            <person name="Yokota A."/>
            <person name="Staudigel H."/>
            <person name="Tebo B.M."/>
        </authorList>
    </citation>
    <scope>NUCLEOTIDE SEQUENCE [LARGE SCALE GENOMIC DNA]</scope>
    <source>
        <strain evidence="2 3">WC8-2</strain>
    </source>
</reference>
<gene>
    <name evidence="2" type="ORF">WPS_06570</name>
</gene>
<protein>
    <submittedName>
        <fullName evidence="2">Uncharacterized protein</fullName>
    </submittedName>
</protein>